<evidence type="ECO:0000313" key="13">
    <source>
        <dbReference type="Proteomes" id="UP000324629"/>
    </source>
</evidence>
<dbReference type="Pfam" id="PF01221">
    <property type="entry name" value="Dynein_light"/>
    <property type="match status" value="1"/>
</dbReference>
<evidence type="ECO:0000256" key="5">
    <source>
        <dbReference type="ARBA" id="ARBA00022490"/>
    </source>
</evidence>
<protein>
    <recommendedName>
        <fullName evidence="3">Dynein light chain 1, cytoplasmic</fullName>
    </recommendedName>
</protein>
<name>A0A5J4NLU7_9TREM</name>
<evidence type="ECO:0000256" key="8">
    <source>
        <dbReference type="ARBA" id="ARBA00022927"/>
    </source>
</evidence>
<gene>
    <name evidence="12" type="ORF">DEA37_0009147</name>
</gene>
<evidence type="ECO:0000313" key="12">
    <source>
        <dbReference type="EMBL" id="KAA3676597.1"/>
    </source>
</evidence>
<evidence type="ECO:0000256" key="1">
    <source>
        <dbReference type="ARBA" id="ARBA00004123"/>
    </source>
</evidence>
<feature type="region of interest" description="Disordered" evidence="11">
    <location>
        <begin position="402"/>
        <end position="422"/>
    </location>
</feature>
<dbReference type="GO" id="GO:0007017">
    <property type="term" value="P:microtubule-based process"/>
    <property type="evidence" value="ECO:0007669"/>
    <property type="project" value="InterPro"/>
</dbReference>
<sequence>MLERRAIIKNADMPENMQQEAADCCGEALDKFTVEKDIAAYVKKEFDRLHQPTWHCVVGRQFGRQEIPEAQGRILQTNTQEDLQNAGEDADAETGDQPIGATSHCVYQFTCNCNESYIGRTERCLISRVKEHLPNWVQNSVLRKNDNVVETRKQPASAVARHVLTTGHVINPICAFRILLRHSNPRFLRFAEAVAINRMKPTLCVQKQLLVTDSFEATENTDSINIWGCRGEDVGMQNNPEKVENDHSNKQREQPVRNKRYVYSTISTDNLNREVNSRYTSHLNEVRMGKLEHLVGKCSLHNDGLTANEMKQCDDKWSLLGAAGEAQVWPSLRSSVPVLSRHSTEVVTYAPPIKRKLSKRANAVEKKIQRSIRNGSASNYGQHSFAVLNSNPSAHELFSQRRKTKHCLREGSSVRQSQRKMK</sequence>
<evidence type="ECO:0000256" key="7">
    <source>
        <dbReference type="ARBA" id="ARBA00022816"/>
    </source>
</evidence>
<evidence type="ECO:0000256" key="2">
    <source>
        <dbReference type="ARBA" id="ARBA00004245"/>
    </source>
</evidence>
<keyword evidence="6" id="KW-0493">Microtubule</keyword>
<evidence type="ECO:0000256" key="4">
    <source>
        <dbReference type="ARBA" id="ARBA00022448"/>
    </source>
</evidence>
<keyword evidence="10" id="KW-0539">Nucleus</keyword>
<dbReference type="GO" id="GO:0005874">
    <property type="term" value="C:microtubule"/>
    <property type="evidence" value="ECO:0007669"/>
    <property type="project" value="UniProtKB-KW"/>
</dbReference>
<evidence type="ECO:0000256" key="3">
    <source>
        <dbReference type="ARBA" id="ARBA00015062"/>
    </source>
</evidence>
<keyword evidence="13" id="KW-1185">Reference proteome</keyword>
<keyword evidence="7" id="KW-0509">mRNA transport</keyword>
<dbReference type="EMBL" id="QNGE01001902">
    <property type="protein sequence ID" value="KAA3676597.1"/>
    <property type="molecule type" value="Genomic_DNA"/>
</dbReference>
<comment type="caution">
    <text evidence="12">The sequence shown here is derived from an EMBL/GenBank/DDBJ whole genome shotgun (WGS) entry which is preliminary data.</text>
</comment>
<dbReference type="Gene3D" id="3.30.740.10">
    <property type="entry name" value="Protein Inhibitor Of Neuronal Nitric Oxide Synthase"/>
    <property type="match status" value="1"/>
</dbReference>
<keyword evidence="5" id="KW-0963">Cytoplasm</keyword>
<dbReference type="SMART" id="SM01375">
    <property type="entry name" value="Dynein_light"/>
    <property type="match status" value="1"/>
</dbReference>
<comment type="subcellular location">
    <subcellularLocation>
        <location evidence="2">Cytoplasm</location>
        <location evidence="2">Cytoskeleton</location>
    </subcellularLocation>
    <subcellularLocation>
        <location evidence="1">Nucleus</location>
    </subcellularLocation>
</comment>
<dbReference type="GO" id="GO:0051028">
    <property type="term" value="P:mRNA transport"/>
    <property type="evidence" value="ECO:0007669"/>
    <property type="project" value="UniProtKB-KW"/>
</dbReference>
<dbReference type="SUPFAM" id="SSF54648">
    <property type="entry name" value="DLC"/>
    <property type="match status" value="1"/>
</dbReference>
<dbReference type="GO" id="GO:0005868">
    <property type="term" value="C:cytoplasmic dynein complex"/>
    <property type="evidence" value="ECO:0007669"/>
    <property type="project" value="TreeGrafter"/>
</dbReference>
<dbReference type="Proteomes" id="UP000324629">
    <property type="component" value="Unassembled WGS sequence"/>
</dbReference>
<dbReference type="GO" id="GO:0015031">
    <property type="term" value="P:protein transport"/>
    <property type="evidence" value="ECO:0007669"/>
    <property type="project" value="UniProtKB-KW"/>
</dbReference>
<dbReference type="InterPro" id="IPR001372">
    <property type="entry name" value="Dynein_light_chain_typ-1/2"/>
</dbReference>
<keyword evidence="8" id="KW-0653">Protein transport</keyword>
<dbReference type="PANTHER" id="PTHR11886">
    <property type="entry name" value="DYNEIN LIGHT CHAIN"/>
    <property type="match status" value="1"/>
</dbReference>
<keyword evidence="9" id="KW-0206">Cytoskeleton</keyword>
<organism evidence="12 13">
    <name type="scientific">Paragonimus westermani</name>
    <dbReference type="NCBI Taxonomy" id="34504"/>
    <lineage>
        <taxon>Eukaryota</taxon>
        <taxon>Metazoa</taxon>
        <taxon>Spiralia</taxon>
        <taxon>Lophotrochozoa</taxon>
        <taxon>Platyhelminthes</taxon>
        <taxon>Trematoda</taxon>
        <taxon>Digenea</taxon>
        <taxon>Plagiorchiida</taxon>
        <taxon>Troglotremata</taxon>
        <taxon>Troglotrematidae</taxon>
        <taxon>Paragonimus</taxon>
    </lineage>
</organism>
<dbReference type="InterPro" id="IPR037177">
    <property type="entry name" value="DLC_sf"/>
</dbReference>
<evidence type="ECO:0000256" key="6">
    <source>
        <dbReference type="ARBA" id="ARBA00022701"/>
    </source>
</evidence>
<dbReference type="GO" id="GO:0005634">
    <property type="term" value="C:nucleus"/>
    <property type="evidence" value="ECO:0007669"/>
    <property type="project" value="UniProtKB-SubCell"/>
</dbReference>
<proteinExistence type="predicted"/>
<accession>A0A5J4NLU7</accession>
<evidence type="ECO:0000256" key="11">
    <source>
        <dbReference type="SAM" id="MobiDB-lite"/>
    </source>
</evidence>
<keyword evidence="4" id="KW-0813">Transport</keyword>
<dbReference type="FunFam" id="3.30.740.10:FF:000005">
    <property type="entry name" value="Dynein light chain"/>
    <property type="match status" value="1"/>
</dbReference>
<reference evidence="12 13" key="1">
    <citation type="journal article" date="2019" name="Gigascience">
        <title>Whole-genome sequence of the oriental lung fluke Paragonimus westermani.</title>
        <authorList>
            <person name="Oey H."/>
            <person name="Zakrzewski M."/>
            <person name="Narain K."/>
            <person name="Devi K.R."/>
            <person name="Agatsuma T."/>
            <person name="Nawaratna S."/>
            <person name="Gobert G.N."/>
            <person name="Jones M.K."/>
            <person name="Ragan M.A."/>
            <person name="McManus D.P."/>
            <person name="Krause L."/>
        </authorList>
    </citation>
    <scope>NUCLEOTIDE SEQUENCE [LARGE SCALE GENOMIC DNA]</scope>
    <source>
        <strain evidence="12 13">IND2009</strain>
    </source>
</reference>
<dbReference type="PANTHER" id="PTHR11886:SF35">
    <property type="entry name" value="DYNEIN LIGHT CHAIN"/>
    <property type="match status" value="1"/>
</dbReference>
<dbReference type="CDD" id="cd21452">
    <property type="entry name" value="DLC-like_DYNLL1_DYNLL2"/>
    <property type="match status" value="1"/>
</dbReference>
<dbReference type="GO" id="GO:0045505">
    <property type="term" value="F:dynein intermediate chain binding"/>
    <property type="evidence" value="ECO:0007669"/>
    <property type="project" value="TreeGrafter"/>
</dbReference>
<evidence type="ECO:0000256" key="10">
    <source>
        <dbReference type="ARBA" id="ARBA00023242"/>
    </source>
</evidence>
<evidence type="ECO:0000256" key="9">
    <source>
        <dbReference type="ARBA" id="ARBA00023212"/>
    </source>
</evidence>
<dbReference type="AlphaFoldDB" id="A0A5J4NLU7"/>